<dbReference type="Pfam" id="PF02260">
    <property type="entry name" value="FATC"/>
    <property type="match status" value="1"/>
</dbReference>
<dbReference type="PANTHER" id="PTHR11139">
    <property type="entry name" value="ATAXIA TELANGIECTASIA MUTATED ATM -RELATED"/>
    <property type="match status" value="1"/>
</dbReference>
<gene>
    <name evidence="2" type="ORF">AGERDE_LOCUS3326</name>
</gene>
<dbReference type="InterPro" id="IPR050517">
    <property type="entry name" value="DDR_Repair_Kinase"/>
</dbReference>
<proteinExistence type="predicted"/>
<evidence type="ECO:0000313" key="3">
    <source>
        <dbReference type="Proteomes" id="UP000789831"/>
    </source>
</evidence>
<dbReference type="AlphaFoldDB" id="A0A9N8ZBS6"/>
<dbReference type="PROSITE" id="PS51190">
    <property type="entry name" value="FATC"/>
    <property type="match status" value="1"/>
</dbReference>
<name>A0A9N8ZBS6_9GLOM</name>
<evidence type="ECO:0000313" key="2">
    <source>
        <dbReference type="EMBL" id="CAG8482825.1"/>
    </source>
</evidence>
<dbReference type="EMBL" id="CAJVPL010000322">
    <property type="protein sequence ID" value="CAG8482825.1"/>
    <property type="molecule type" value="Genomic_DNA"/>
</dbReference>
<dbReference type="InterPro" id="IPR003152">
    <property type="entry name" value="FATC_dom"/>
</dbReference>
<dbReference type="OrthoDB" id="381190at2759"/>
<evidence type="ECO:0000259" key="1">
    <source>
        <dbReference type="PROSITE" id="PS51190"/>
    </source>
</evidence>
<feature type="non-terminal residue" evidence="2">
    <location>
        <position position="1"/>
    </location>
</feature>
<feature type="domain" description="FATC" evidence="1">
    <location>
        <begin position="279"/>
        <end position="311"/>
    </location>
</feature>
<accession>A0A9N8ZBS6</accession>
<dbReference type="SMART" id="SM01343">
    <property type="entry name" value="FATC"/>
    <property type="match status" value="1"/>
</dbReference>
<comment type="caution">
    <text evidence="2">The sequence shown here is derived from an EMBL/GenBank/DDBJ whole genome shotgun (WGS) entry which is preliminary data.</text>
</comment>
<dbReference type="GO" id="GO:0005634">
    <property type="term" value="C:nucleus"/>
    <property type="evidence" value="ECO:0007669"/>
    <property type="project" value="TreeGrafter"/>
</dbReference>
<organism evidence="2 3">
    <name type="scientific">Ambispora gerdemannii</name>
    <dbReference type="NCBI Taxonomy" id="144530"/>
    <lineage>
        <taxon>Eukaryota</taxon>
        <taxon>Fungi</taxon>
        <taxon>Fungi incertae sedis</taxon>
        <taxon>Mucoromycota</taxon>
        <taxon>Glomeromycotina</taxon>
        <taxon>Glomeromycetes</taxon>
        <taxon>Archaeosporales</taxon>
        <taxon>Ambisporaceae</taxon>
        <taxon>Ambispora</taxon>
    </lineage>
</organism>
<sequence>IKHVIALCNSLIHLETFRNISEKTKAMDTDTLNLVHMYEVALMGTNGEKEEANSGQPLQNKALNFSDTELPQKLQDLATKFHNTFDEFRTLMIELVPLIELVTSIDSDTEETIKEARLKAKESLGDWSKLDAENDGVINSALALLDESFRADDEGLLLKTTTQTQTTSTPIESVSVFDRLHNESTKALSEIKDIISHLFKLLSSLGNLDLESAQHNSGDQIELTELKDLNIGDSIQNNNNNLSRTTDGCEYAQIRNTYAVNILRRVKSKLEGKDFDPVTKMSVEEQVDKMIRQATDIDNLCVMYEGWTPWI</sequence>
<dbReference type="Proteomes" id="UP000789831">
    <property type="component" value="Unassembled WGS sequence"/>
</dbReference>
<dbReference type="GO" id="GO:0004674">
    <property type="term" value="F:protein serine/threonine kinase activity"/>
    <property type="evidence" value="ECO:0007669"/>
    <property type="project" value="TreeGrafter"/>
</dbReference>
<keyword evidence="3" id="KW-1185">Reference proteome</keyword>
<reference evidence="2" key="1">
    <citation type="submission" date="2021-06" db="EMBL/GenBank/DDBJ databases">
        <authorList>
            <person name="Kallberg Y."/>
            <person name="Tangrot J."/>
            <person name="Rosling A."/>
        </authorList>
    </citation>
    <scope>NUCLEOTIDE SEQUENCE</scope>
    <source>
        <strain evidence="2">MT106</strain>
    </source>
</reference>
<protein>
    <submittedName>
        <fullName evidence="2">1541_t:CDS:1</fullName>
    </submittedName>
</protein>